<comment type="similarity">
    <text evidence="1">Belongs to the helicase family.</text>
</comment>
<dbReference type="GO" id="GO:0006310">
    <property type="term" value="P:DNA recombination"/>
    <property type="evidence" value="ECO:0007669"/>
    <property type="project" value="UniProtKB-KW"/>
</dbReference>
<keyword evidence="1" id="KW-0227">DNA damage</keyword>
<gene>
    <name evidence="6" type="ORF">ZEAMMB73_Zm00001d002637</name>
</gene>
<dbReference type="PANTHER" id="PTHR10492:SF92">
    <property type="entry name" value="ATP-DEPENDENT DNA HELICASE"/>
    <property type="match status" value="1"/>
</dbReference>
<comment type="cofactor">
    <cofactor evidence="1">
        <name>Mg(2+)</name>
        <dbReference type="ChEBI" id="CHEBI:18420"/>
    </cofactor>
</comment>
<proteinExistence type="inferred from homology"/>
<feature type="compositionally biased region" description="Basic and acidic residues" evidence="2">
    <location>
        <begin position="77"/>
        <end position="96"/>
    </location>
</feature>
<dbReference type="FunFam" id="3.40.50.300:FF:002884">
    <property type="entry name" value="ATP-dependent DNA helicase"/>
    <property type="match status" value="1"/>
</dbReference>
<evidence type="ECO:0000259" key="4">
    <source>
        <dbReference type="Pfam" id="PF14214"/>
    </source>
</evidence>
<dbReference type="CDD" id="cd18809">
    <property type="entry name" value="SF1_C_RecD"/>
    <property type="match status" value="1"/>
</dbReference>
<feature type="region of interest" description="Disordered" evidence="2">
    <location>
        <begin position="255"/>
        <end position="277"/>
    </location>
</feature>
<feature type="region of interest" description="Disordered" evidence="2">
    <location>
        <begin position="77"/>
        <end position="122"/>
    </location>
</feature>
<dbReference type="GO" id="GO:0005524">
    <property type="term" value="F:ATP binding"/>
    <property type="evidence" value="ECO:0007669"/>
    <property type="project" value="UniProtKB-KW"/>
</dbReference>
<protein>
    <recommendedName>
        <fullName evidence="1">ATP-dependent DNA helicase</fullName>
        <ecNumber evidence="1">5.6.2.3</ecNumber>
    </recommendedName>
</protein>
<feature type="domain" description="Helitron helicase-like" evidence="4">
    <location>
        <begin position="605"/>
        <end position="775"/>
    </location>
</feature>
<keyword evidence="1" id="KW-0234">DNA repair</keyword>
<dbReference type="EC" id="5.6.2.3" evidence="1"/>
<dbReference type="Pfam" id="PF05970">
    <property type="entry name" value="PIF1"/>
    <property type="match status" value="1"/>
</dbReference>
<keyword evidence="1" id="KW-0067">ATP-binding</keyword>
<name>A0A1D6E2I1_MAIZE</name>
<feature type="domain" description="DNA helicase Pif1-like 2B" evidence="5">
    <location>
        <begin position="1433"/>
        <end position="1479"/>
    </location>
</feature>
<reference evidence="6" key="1">
    <citation type="submission" date="2015-12" db="EMBL/GenBank/DDBJ databases">
        <title>Update maize B73 reference genome by single molecule sequencing technologies.</title>
        <authorList>
            <consortium name="Maize Genome Sequencing Project"/>
            <person name="Ware D."/>
        </authorList>
    </citation>
    <scope>NUCLEOTIDE SEQUENCE [LARGE SCALE GENOMIC DNA]</scope>
    <source>
        <tissue evidence="6">Seedling</tissue>
    </source>
</reference>
<evidence type="ECO:0000259" key="3">
    <source>
        <dbReference type="Pfam" id="PF05970"/>
    </source>
</evidence>
<dbReference type="InParanoid" id="A0A1D6E2I1"/>
<feature type="domain" description="DNA helicase Pif1-like DEAD-box helicase" evidence="3">
    <location>
        <begin position="1253"/>
        <end position="1336"/>
    </location>
</feature>
<dbReference type="GO" id="GO:0016787">
    <property type="term" value="F:hydrolase activity"/>
    <property type="evidence" value="ECO:0007669"/>
    <property type="project" value="UniProtKB-KW"/>
</dbReference>
<dbReference type="EMBL" id="CM007648">
    <property type="protein sequence ID" value="ONM14841.1"/>
    <property type="molecule type" value="Genomic_DNA"/>
</dbReference>
<dbReference type="GO" id="GO:0006281">
    <property type="term" value="P:DNA repair"/>
    <property type="evidence" value="ECO:0007669"/>
    <property type="project" value="UniProtKB-KW"/>
</dbReference>
<keyword evidence="1" id="KW-0347">Helicase</keyword>
<keyword evidence="1" id="KW-0547">Nucleotide-binding</keyword>
<comment type="catalytic activity">
    <reaction evidence="1">
        <text>ATP + H2O = ADP + phosphate + H(+)</text>
        <dbReference type="Rhea" id="RHEA:13065"/>
        <dbReference type="ChEBI" id="CHEBI:15377"/>
        <dbReference type="ChEBI" id="CHEBI:15378"/>
        <dbReference type="ChEBI" id="CHEBI:30616"/>
        <dbReference type="ChEBI" id="CHEBI:43474"/>
        <dbReference type="ChEBI" id="CHEBI:456216"/>
        <dbReference type="EC" id="5.6.2.3"/>
    </reaction>
</comment>
<accession>A0A1D6E2I1</accession>
<evidence type="ECO:0000313" key="6">
    <source>
        <dbReference type="EMBL" id="ONM14841.1"/>
    </source>
</evidence>
<evidence type="ECO:0000256" key="1">
    <source>
        <dbReference type="RuleBase" id="RU363044"/>
    </source>
</evidence>
<organism evidence="6">
    <name type="scientific">Zea mays</name>
    <name type="common">Maize</name>
    <dbReference type="NCBI Taxonomy" id="4577"/>
    <lineage>
        <taxon>Eukaryota</taxon>
        <taxon>Viridiplantae</taxon>
        <taxon>Streptophyta</taxon>
        <taxon>Embryophyta</taxon>
        <taxon>Tracheophyta</taxon>
        <taxon>Spermatophyta</taxon>
        <taxon>Magnoliopsida</taxon>
        <taxon>Liliopsida</taxon>
        <taxon>Poales</taxon>
        <taxon>Poaceae</taxon>
        <taxon>PACMAD clade</taxon>
        <taxon>Panicoideae</taxon>
        <taxon>Andropogonodae</taxon>
        <taxon>Andropogoneae</taxon>
        <taxon>Tripsacinae</taxon>
        <taxon>Zea</taxon>
    </lineage>
</organism>
<sequence>MTVEQRNEKNRKRREVSQRNKGLAIQTEASREDINMKTFETVNFETSGCSAIDFTNFATQVPNNNTSPTDNIIERERQRHRERRAKMSVDQRNELNRKRREARQQNKGQHMMSTVSGDVDEKVNVNQDDDSDWLHRNDTFKADDVFTTRDLLAPGGVHETVCNTPNHNLERAAYFRERYKNLTPTEMGSKIEYIRKRRALLADTLSQESIAMESPTYTPEVVHPTTDAIEPDGFVVTPCDWVIPEIASNPFLPAPTQTEDADSPHMSTGPLRRKHVPRGERQAILARRNRMTAIACSSTKRVFPSVQCRNQCHGDIVATNESASMTEQGSGVDHTQSKPRVISNVDDDDGVVFEDDADENEGYLFTGQYEDTDEDIEIDGSQDESTTTDVPDPYDKVYSNIPEETHMLKTVPNCGYCTAKKFEYETPGFCCRGGKVELDPLETPPQLKRLWDSADSDARHFRDNIRFFNGHFSFTSLYCCLDSMTTNVRDSGIYTFRAQSMMYHNIKSFGKEGGAEHKHLELYFYDDDPTLEHRYRKCREEHQQKDKEVIRQIVNILRGIPYSEHLRTMGHVENLDDYRITLNLDQTLNQKTYNTPLTSEIHPGVFNPILHGKRLFQQFAVDTYIKIESSRLDYIRNNQGRLRADLYQGLVDIMLDGDIRAENVSKRTVLSTSFIGGPRDMRRRYMDAMALVRKFGKPDIFLTMTCNPNWDEIRRELLPGQTPQDRSDLVVRVFHAKLQELKHRLTKQDILGKVRAYVYVVEFQKRGLPHAHFLLIMQRKYKLTCPEQYDLLISAEIPSNKYPELRKMVIKHMMHGPCGSLNPNCPCTKGRKSCKNHYPRPFSDTTLQGKDSYPIYRRRDDDRKEKVRGCELDNRWVVPYNPYLLRIFNCHINVEACGSIKAVKYLFKYIYKGHDRASVVMRDASKEYDDVDEIKQYRDARWVTPPEALWRIYGFELSQISPPVMQLQLHLPNMHMVAFHERQMVERVVNRPGVDRSMLTAYFEANSLHEEARGILYRDFPEWYTWQSGKGKVWQRRKRDTGGQVGRIVSAHPAEGERYYLRVLLNHVTGATSYVDLRTVDGVTLPTFREAAERRGLLESDNTLDECLTERALFQMPSALRRLFSTILVYCEPSDVAVLWQKHKDSMSEDYQHRSQNKTHVVQMVLIDIRNMLQSMGKDINTFPLPPIIDAYDDAIGTGREVYEEESIQPTAGDVALKDSLNEEQSAAYDKIMSAVDTDQGGLFFVDGPGGTGRTAHSRFKIPLTIDDDAVCSFTKQSGTAELLRKASLIIWDEASMTKRQAVEALDNSMRDIMGRPALPFGGKTIVFGGDFRQAVELRTQIVTAYIRLPDDVCVPYSGSDNDLDNLIDFAFPNLNENMSDSTYITSRAILSTRNDWVDMINAKMIDRFQGEHMVYHSFDSAMDDPHNYYPPEFLNTLTPNGPSPHVLKLKIGCPVILLRNIDPANGLCNGTRLIVRGFQRNSIDAEIVLGQHVGKRIFLPRIPLCPSDEEMFPFQFKRKQFLVRLSFAMTVNKAQGQTIPNVGVYLPEPVFSHGQLYVALSRATARSNIKILVIPAVDGKKKSRKGVKKNPTVDCGTYTKNIVYKEVLTN</sequence>
<dbReference type="Pfam" id="PF14214">
    <property type="entry name" value="Helitron_like_N"/>
    <property type="match status" value="1"/>
</dbReference>
<feature type="compositionally biased region" description="Polar residues" evidence="2">
    <location>
        <begin position="105"/>
        <end position="116"/>
    </location>
</feature>
<feature type="region of interest" description="Disordered" evidence="2">
    <location>
        <begin position="323"/>
        <end position="350"/>
    </location>
</feature>
<dbReference type="InterPro" id="IPR010285">
    <property type="entry name" value="DNA_helicase_pif1-like_DEAD"/>
</dbReference>
<dbReference type="InterPro" id="IPR025476">
    <property type="entry name" value="Helitron_helicase-like"/>
</dbReference>
<dbReference type="GO" id="GO:0043139">
    <property type="term" value="F:5'-3' DNA helicase activity"/>
    <property type="evidence" value="ECO:0007669"/>
    <property type="project" value="UniProtKB-EC"/>
</dbReference>
<dbReference type="PANTHER" id="PTHR10492">
    <property type="match status" value="1"/>
</dbReference>
<dbReference type="Gene3D" id="3.40.50.300">
    <property type="entry name" value="P-loop containing nucleotide triphosphate hydrolases"/>
    <property type="match status" value="2"/>
</dbReference>
<dbReference type="SUPFAM" id="SSF52540">
    <property type="entry name" value="P-loop containing nucleoside triphosphate hydrolases"/>
    <property type="match status" value="2"/>
</dbReference>
<keyword evidence="1" id="KW-0378">Hydrolase</keyword>
<evidence type="ECO:0000256" key="2">
    <source>
        <dbReference type="SAM" id="MobiDB-lite"/>
    </source>
</evidence>
<dbReference type="InterPro" id="IPR027417">
    <property type="entry name" value="P-loop_NTPase"/>
</dbReference>
<evidence type="ECO:0000259" key="5">
    <source>
        <dbReference type="Pfam" id="PF21530"/>
    </source>
</evidence>
<feature type="region of interest" description="Disordered" evidence="2">
    <location>
        <begin position="1"/>
        <end position="23"/>
    </location>
</feature>
<dbReference type="GO" id="GO:0000723">
    <property type="term" value="P:telomere maintenance"/>
    <property type="evidence" value="ECO:0007669"/>
    <property type="project" value="InterPro"/>
</dbReference>
<keyword evidence="1" id="KW-0233">DNA recombination</keyword>
<dbReference type="ExpressionAtlas" id="A0A1D6E2I1">
    <property type="expression patterns" value="baseline"/>
</dbReference>
<dbReference type="Pfam" id="PF21530">
    <property type="entry name" value="Pif1_2B_dom"/>
    <property type="match status" value="1"/>
</dbReference>
<dbReference type="InterPro" id="IPR049163">
    <property type="entry name" value="Pif1-like_2B_dom"/>
</dbReference>